<sequence length="140" mass="15998">MGEHNKISQLDNLVLYDGVCKFCNSSVSFVLDHEKNDQLKFTPLQSPLGEKILSEHGLPKDYTDSILFLSKDKLYAKSKAAFKISKFLKAPWSLGQVFLVVPSFVSNVFYDVIAKNRYKWFGMTDACMLPPANHKERFLE</sequence>
<organism evidence="1 2">
    <name type="scientific">Reichenbachiella agariperforans</name>
    <dbReference type="NCBI Taxonomy" id="156994"/>
    <lineage>
        <taxon>Bacteria</taxon>
        <taxon>Pseudomonadati</taxon>
        <taxon>Bacteroidota</taxon>
        <taxon>Cytophagia</taxon>
        <taxon>Cytophagales</taxon>
        <taxon>Reichenbachiellaceae</taxon>
        <taxon>Reichenbachiella</taxon>
    </lineage>
</organism>
<dbReference type="PANTHER" id="PTHR33639:SF2">
    <property type="entry name" value="DUF393 DOMAIN-CONTAINING PROTEIN"/>
    <property type="match status" value="1"/>
</dbReference>
<dbReference type="STRING" id="156994.SAMN04488028_10926"/>
<protein>
    <submittedName>
        <fullName evidence="1">Predicted thiol-disulfide oxidoreductase YuxK, DCC family</fullName>
    </submittedName>
</protein>
<evidence type="ECO:0000313" key="2">
    <source>
        <dbReference type="Proteomes" id="UP000184474"/>
    </source>
</evidence>
<dbReference type="PANTHER" id="PTHR33639">
    <property type="entry name" value="THIOL-DISULFIDE OXIDOREDUCTASE DCC"/>
    <property type="match status" value="1"/>
</dbReference>
<dbReference type="RefSeq" id="WP_073124806.1">
    <property type="nucleotide sequence ID" value="NZ_FRAA01000009.1"/>
</dbReference>
<keyword evidence="2" id="KW-1185">Reference proteome</keyword>
<dbReference type="GO" id="GO:0015035">
    <property type="term" value="F:protein-disulfide reductase activity"/>
    <property type="evidence" value="ECO:0007669"/>
    <property type="project" value="InterPro"/>
</dbReference>
<reference evidence="2" key="1">
    <citation type="submission" date="2016-11" db="EMBL/GenBank/DDBJ databases">
        <authorList>
            <person name="Varghese N."/>
            <person name="Submissions S."/>
        </authorList>
    </citation>
    <scope>NUCLEOTIDE SEQUENCE [LARGE SCALE GENOMIC DNA]</scope>
    <source>
        <strain evidence="2">DSM 26134</strain>
    </source>
</reference>
<proteinExistence type="predicted"/>
<dbReference type="InterPro" id="IPR052927">
    <property type="entry name" value="DCC_oxidoreductase"/>
</dbReference>
<dbReference type="AlphaFoldDB" id="A0A1M6VFT1"/>
<name>A0A1M6VFT1_REIAG</name>
<gene>
    <name evidence="1" type="ORF">SAMN04488028_10926</name>
</gene>
<dbReference type="Proteomes" id="UP000184474">
    <property type="component" value="Unassembled WGS sequence"/>
</dbReference>
<dbReference type="Pfam" id="PF04134">
    <property type="entry name" value="DCC1-like"/>
    <property type="match status" value="1"/>
</dbReference>
<accession>A0A1M6VFT1</accession>
<dbReference type="InterPro" id="IPR007263">
    <property type="entry name" value="DCC1-like"/>
</dbReference>
<evidence type="ECO:0000313" key="1">
    <source>
        <dbReference type="EMBL" id="SHK80136.1"/>
    </source>
</evidence>
<dbReference type="EMBL" id="FRAA01000009">
    <property type="protein sequence ID" value="SHK80136.1"/>
    <property type="molecule type" value="Genomic_DNA"/>
</dbReference>